<accession>A0A0S3QW24</accession>
<dbReference type="Pfam" id="PF00994">
    <property type="entry name" value="MoCF_biosynth"/>
    <property type="match status" value="1"/>
</dbReference>
<dbReference type="Gene3D" id="3.40.980.10">
    <property type="entry name" value="MoaB/Mog-like domain"/>
    <property type="match status" value="1"/>
</dbReference>
<keyword evidence="3" id="KW-1185">Reference proteome</keyword>
<dbReference type="InterPro" id="IPR050101">
    <property type="entry name" value="CinA"/>
</dbReference>
<dbReference type="OrthoDB" id="9801454at2"/>
<organism evidence="2 3">
    <name type="scientific">Thermosulfidibacter takaii (strain DSM 17441 / JCM 13301 / NBRC 103674 / ABI70S6)</name>
    <dbReference type="NCBI Taxonomy" id="1298851"/>
    <lineage>
        <taxon>Bacteria</taxon>
        <taxon>Pseudomonadati</taxon>
        <taxon>Thermosulfidibacterota</taxon>
        <taxon>Thermosulfidibacteria</taxon>
        <taxon>Thermosulfidibacterales</taxon>
        <taxon>Thermosulfidibacteraceae</taxon>
    </lineage>
</organism>
<dbReference type="EMBL" id="AP013035">
    <property type="protein sequence ID" value="BAT72527.1"/>
    <property type="molecule type" value="Genomic_DNA"/>
</dbReference>
<dbReference type="PANTHER" id="PTHR13939">
    <property type="entry name" value="NICOTINAMIDE-NUCLEOTIDE AMIDOHYDROLASE PNCC"/>
    <property type="match status" value="1"/>
</dbReference>
<dbReference type="SMART" id="SM00852">
    <property type="entry name" value="MoCF_biosynth"/>
    <property type="match status" value="1"/>
</dbReference>
<dbReference type="SUPFAM" id="SSF53218">
    <property type="entry name" value="Molybdenum cofactor biosynthesis proteins"/>
    <property type="match status" value="1"/>
</dbReference>
<dbReference type="RefSeq" id="WP_068550691.1">
    <property type="nucleotide sequence ID" value="NZ_AP013035.1"/>
</dbReference>
<gene>
    <name evidence="2" type="ORF">TST_1743</name>
</gene>
<protein>
    <submittedName>
        <fullName evidence="2">Competence/damage-inducible protein CinA</fullName>
    </submittedName>
</protein>
<evidence type="ECO:0000313" key="3">
    <source>
        <dbReference type="Proteomes" id="UP000063234"/>
    </source>
</evidence>
<dbReference type="PATRIC" id="fig|1298851.3.peg.1822"/>
<dbReference type="CDD" id="cd00885">
    <property type="entry name" value="cinA"/>
    <property type="match status" value="1"/>
</dbReference>
<reference evidence="3" key="1">
    <citation type="journal article" date="2018" name="Science">
        <title>A primordial and reversible TCA cycle in a facultatively chemolithoautotrophic thermophile.</title>
        <authorList>
            <person name="Nunoura T."/>
            <person name="Chikaraishi Y."/>
            <person name="Izaki R."/>
            <person name="Suwa T."/>
            <person name="Sato T."/>
            <person name="Harada T."/>
            <person name="Mori K."/>
            <person name="Kato Y."/>
            <person name="Miyazaki M."/>
            <person name="Shimamura S."/>
            <person name="Yanagawa K."/>
            <person name="Shuto A."/>
            <person name="Ohkouchi N."/>
            <person name="Fujita N."/>
            <person name="Takaki Y."/>
            <person name="Atomi H."/>
            <person name="Takai K."/>
        </authorList>
    </citation>
    <scope>NUCLEOTIDE SEQUENCE [LARGE SCALE GENOMIC DNA]</scope>
    <source>
        <strain evidence="3">DSM 17441 / JCM 13301 / NBRC 103674 / ABI70S6</strain>
    </source>
</reference>
<dbReference type="InterPro" id="IPR036425">
    <property type="entry name" value="MoaB/Mog-like_dom_sf"/>
</dbReference>
<dbReference type="PANTHER" id="PTHR13939:SF0">
    <property type="entry name" value="NMN AMIDOHYDROLASE-LIKE PROTEIN YFAY"/>
    <property type="match status" value="1"/>
</dbReference>
<sequence length="268" mass="29703">MLAEIIAIGREILTGKTLDTNSNWIAQQIYPLGIRVKRIVAVDDVEEEIAQEIINSIKYGVGLIITTGGLGPTFDDKTLQAVSLATGRKLVLNDEALKMVTESYKRFYEQGWVDSPEITPERKKMAYLPDGAIPLPNPVGAAPGVWLQLGSRVIVSLPGVPREMKAIFNQNVLPQIKKLVSSLPVAKKIVEKTINSGCSDESVIASVSKQVMEEFLGLYIKSLPEIFGDEVDIPVRFTAEADEEQKGKELLEKAIKRFKELLRERLDK</sequence>
<dbReference type="AlphaFoldDB" id="A0A0S3QW24"/>
<proteinExistence type="predicted"/>
<dbReference type="InterPro" id="IPR001453">
    <property type="entry name" value="MoaB/Mog_dom"/>
</dbReference>
<evidence type="ECO:0000313" key="2">
    <source>
        <dbReference type="EMBL" id="BAT72527.1"/>
    </source>
</evidence>
<dbReference type="KEGG" id="ttk:TST_1743"/>
<evidence type="ECO:0000259" key="1">
    <source>
        <dbReference type="SMART" id="SM00852"/>
    </source>
</evidence>
<dbReference type="Proteomes" id="UP000063234">
    <property type="component" value="Chromosome"/>
</dbReference>
<feature type="domain" description="MoaB/Mog" evidence="1">
    <location>
        <begin position="4"/>
        <end position="178"/>
    </location>
</feature>
<name>A0A0S3QW24_THET7</name>
<dbReference type="STRING" id="1298851.TST_1743"/>